<name>A0A173VGK8_PARDI</name>
<proteinExistence type="predicted"/>
<dbReference type="RefSeq" id="WP_057319749.1">
    <property type="nucleotide sequence ID" value="NZ_CYXP01000007.1"/>
</dbReference>
<accession>A0A173VGK8</accession>
<evidence type="ECO:0000313" key="2">
    <source>
        <dbReference type="Proteomes" id="UP000095591"/>
    </source>
</evidence>
<sequence length="85" mass="10007">MTRNDARLIAEELIPLMRKEVKRIVESVLEKEAQKEDEFVGFDEASKITKLSIRYLREHIKEIPHAHKGRKRVFSKAGLIAYMNR</sequence>
<organism evidence="1 2">
    <name type="scientific">Parabacteroides distasonis</name>
    <dbReference type="NCBI Taxonomy" id="823"/>
    <lineage>
        <taxon>Bacteria</taxon>
        <taxon>Pseudomonadati</taxon>
        <taxon>Bacteroidota</taxon>
        <taxon>Bacteroidia</taxon>
        <taxon>Bacteroidales</taxon>
        <taxon>Tannerellaceae</taxon>
        <taxon>Parabacteroides</taxon>
    </lineage>
</organism>
<evidence type="ECO:0000313" key="1">
    <source>
        <dbReference type="EMBL" id="CUN26301.1"/>
    </source>
</evidence>
<dbReference type="EMBL" id="CYXP01000007">
    <property type="protein sequence ID" value="CUN26301.1"/>
    <property type="molecule type" value="Genomic_DNA"/>
</dbReference>
<reference evidence="1 2" key="1">
    <citation type="submission" date="2015-09" db="EMBL/GenBank/DDBJ databases">
        <authorList>
            <consortium name="Pathogen Informatics"/>
        </authorList>
    </citation>
    <scope>NUCLEOTIDE SEQUENCE [LARGE SCALE GENOMIC DNA]</scope>
    <source>
        <strain evidence="1 2">2789STDY5608872</strain>
    </source>
</reference>
<gene>
    <name evidence="1" type="ORF">ERS852429_03031</name>
</gene>
<protein>
    <submittedName>
        <fullName evidence="1">Uncharacterized protein</fullName>
    </submittedName>
</protein>
<dbReference type="Proteomes" id="UP000095591">
    <property type="component" value="Unassembled WGS sequence"/>
</dbReference>
<dbReference type="AlphaFoldDB" id="A0A173VGK8"/>